<feature type="compositionally biased region" description="Gly residues" evidence="1">
    <location>
        <begin position="22"/>
        <end position="31"/>
    </location>
</feature>
<accession>A0A5E4CH33</accession>
<evidence type="ECO:0000256" key="1">
    <source>
        <dbReference type="SAM" id="MobiDB-lite"/>
    </source>
</evidence>
<proteinExistence type="predicted"/>
<dbReference type="EMBL" id="CABDUW010001279">
    <property type="protein sequence ID" value="VTJ80222.1"/>
    <property type="molecule type" value="Genomic_DNA"/>
</dbReference>
<evidence type="ECO:0000313" key="2">
    <source>
        <dbReference type="EMBL" id="VTJ80222.1"/>
    </source>
</evidence>
<feature type="compositionally biased region" description="Acidic residues" evidence="1">
    <location>
        <begin position="32"/>
        <end position="69"/>
    </location>
</feature>
<evidence type="ECO:0000313" key="3">
    <source>
        <dbReference type="Proteomes" id="UP000335636"/>
    </source>
</evidence>
<dbReference type="AlphaFoldDB" id="A0A5E4CH33"/>
<feature type="region of interest" description="Disordered" evidence="1">
    <location>
        <begin position="1"/>
        <end position="103"/>
    </location>
</feature>
<sequence>MGFLWWTPKGSLRQDVPKPRSGGRGGGGEGGGGEEEEEEKEEEEQEEEEEEQEEEEEEQEEEEEEQEEEQGAHLPSWSATATIKPFVGAAHMETAPPLGDKVP</sequence>
<comment type="caution">
    <text evidence="2">The sequence shown here is derived from an EMBL/GenBank/DDBJ whole genome shotgun (WGS) entry which is preliminary data.</text>
</comment>
<gene>
    <name evidence="2" type="ORF">MONAX_5E015766</name>
</gene>
<organism evidence="2 3">
    <name type="scientific">Marmota monax</name>
    <name type="common">Woodchuck</name>
    <dbReference type="NCBI Taxonomy" id="9995"/>
    <lineage>
        <taxon>Eukaryota</taxon>
        <taxon>Metazoa</taxon>
        <taxon>Chordata</taxon>
        <taxon>Craniata</taxon>
        <taxon>Vertebrata</taxon>
        <taxon>Euteleostomi</taxon>
        <taxon>Mammalia</taxon>
        <taxon>Eutheria</taxon>
        <taxon>Euarchontoglires</taxon>
        <taxon>Glires</taxon>
        <taxon>Rodentia</taxon>
        <taxon>Sciuromorpha</taxon>
        <taxon>Sciuridae</taxon>
        <taxon>Xerinae</taxon>
        <taxon>Marmotini</taxon>
        <taxon>Marmota</taxon>
    </lineage>
</organism>
<name>A0A5E4CH33_MARMO</name>
<protein>
    <submittedName>
        <fullName evidence="2">Uncharacterized protein</fullName>
    </submittedName>
</protein>
<dbReference type="Proteomes" id="UP000335636">
    <property type="component" value="Unassembled WGS sequence"/>
</dbReference>
<reference evidence="2" key="1">
    <citation type="submission" date="2019-04" db="EMBL/GenBank/DDBJ databases">
        <authorList>
            <person name="Alioto T."/>
            <person name="Alioto T."/>
        </authorList>
    </citation>
    <scope>NUCLEOTIDE SEQUENCE [LARGE SCALE GENOMIC DNA]</scope>
</reference>
<keyword evidence="3" id="KW-1185">Reference proteome</keyword>